<keyword evidence="3" id="KW-1185">Reference proteome</keyword>
<reference evidence="2" key="1">
    <citation type="submission" date="2021-03" db="EMBL/GenBank/DDBJ databases">
        <title>Draft genome sequence of rust myrtle Austropuccinia psidii MF-1, a brazilian biotype.</title>
        <authorList>
            <person name="Quecine M.C."/>
            <person name="Pachon D.M.R."/>
            <person name="Bonatelli M.L."/>
            <person name="Correr F.H."/>
            <person name="Franceschini L.M."/>
            <person name="Leite T.F."/>
            <person name="Margarido G.R.A."/>
            <person name="Almeida C.A."/>
            <person name="Ferrarezi J.A."/>
            <person name="Labate C.A."/>
        </authorList>
    </citation>
    <scope>NUCLEOTIDE SEQUENCE</scope>
    <source>
        <strain evidence="2">MF-1</strain>
    </source>
</reference>
<sequence length="152" mass="17611">MSPVQLRYLGIPRSQQEERTVLFRSRKSVFGKNGKWENTEGNHAHTPIHLPIQQRPQTRGLDRHGSSTSAPPNPQRPVPVEHGAQEVQNVFTLRRTRGKLPEDMSQRDVFQRPYGNYQRLEYQQAIQTLRREGIQNQGEPSHHPGYRGEMEP</sequence>
<evidence type="ECO:0000313" key="3">
    <source>
        <dbReference type="Proteomes" id="UP000765509"/>
    </source>
</evidence>
<dbReference type="Proteomes" id="UP000765509">
    <property type="component" value="Unassembled WGS sequence"/>
</dbReference>
<feature type="compositionally biased region" description="Basic and acidic residues" evidence="1">
    <location>
        <begin position="140"/>
        <end position="152"/>
    </location>
</feature>
<proteinExistence type="predicted"/>
<organism evidence="2 3">
    <name type="scientific">Austropuccinia psidii MF-1</name>
    <dbReference type="NCBI Taxonomy" id="1389203"/>
    <lineage>
        <taxon>Eukaryota</taxon>
        <taxon>Fungi</taxon>
        <taxon>Dikarya</taxon>
        <taxon>Basidiomycota</taxon>
        <taxon>Pucciniomycotina</taxon>
        <taxon>Pucciniomycetes</taxon>
        <taxon>Pucciniales</taxon>
        <taxon>Sphaerophragmiaceae</taxon>
        <taxon>Austropuccinia</taxon>
    </lineage>
</organism>
<feature type="region of interest" description="Disordered" evidence="1">
    <location>
        <begin position="130"/>
        <end position="152"/>
    </location>
</feature>
<accession>A0A9Q3IPC2</accession>
<dbReference type="AlphaFoldDB" id="A0A9Q3IPC2"/>
<evidence type="ECO:0000256" key="1">
    <source>
        <dbReference type="SAM" id="MobiDB-lite"/>
    </source>
</evidence>
<feature type="compositionally biased region" description="Basic and acidic residues" evidence="1">
    <location>
        <begin position="99"/>
        <end position="110"/>
    </location>
</feature>
<evidence type="ECO:0000313" key="2">
    <source>
        <dbReference type="EMBL" id="MBW0547556.1"/>
    </source>
</evidence>
<gene>
    <name evidence="2" type="ORF">O181_087271</name>
</gene>
<feature type="compositionally biased region" description="Basic and acidic residues" evidence="1">
    <location>
        <begin position="34"/>
        <end position="43"/>
    </location>
</feature>
<comment type="caution">
    <text evidence="2">The sequence shown here is derived from an EMBL/GenBank/DDBJ whole genome shotgun (WGS) entry which is preliminary data.</text>
</comment>
<protein>
    <submittedName>
        <fullName evidence="2">Uncharacterized protein</fullName>
    </submittedName>
</protein>
<feature type="region of interest" description="Disordered" evidence="1">
    <location>
        <begin position="32"/>
        <end position="116"/>
    </location>
</feature>
<dbReference type="EMBL" id="AVOT02052635">
    <property type="protein sequence ID" value="MBW0547556.1"/>
    <property type="molecule type" value="Genomic_DNA"/>
</dbReference>
<name>A0A9Q3IPC2_9BASI</name>